<dbReference type="RefSeq" id="WP_048513377.1">
    <property type="nucleotide sequence ID" value="NZ_FUXD01000002.1"/>
</dbReference>
<feature type="transmembrane region" description="Helical" evidence="7">
    <location>
        <begin position="285"/>
        <end position="304"/>
    </location>
</feature>
<keyword evidence="6 7" id="KW-0472">Membrane</keyword>
<dbReference type="EMBL" id="LEKT01000006">
    <property type="protein sequence ID" value="KMO87395.1"/>
    <property type="molecule type" value="Genomic_DNA"/>
</dbReference>
<evidence type="ECO:0000256" key="5">
    <source>
        <dbReference type="ARBA" id="ARBA00022989"/>
    </source>
</evidence>
<evidence type="ECO:0000256" key="3">
    <source>
        <dbReference type="ARBA" id="ARBA00022475"/>
    </source>
</evidence>
<dbReference type="AlphaFoldDB" id="A0A0J6WV20"/>
<protein>
    <submittedName>
        <fullName evidence="8">Multidrug transporter MatE</fullName>
    </submittedName>
</protein>
<evidence type="ECO:0000256" key="1">
    <source>
        <dbReference type="ARBA" id="ARBA00004651"/>
    </source>
</evidence>
<dbReference type="NCBIfam" id="TIGR00797">
    <property type="entry name" value="matE"/>
    <property type="match status" value="1"/>
</dbReference>
<dbReference type="InterPro" id="IPR002528">
    <property type="entry name" value="MATE_fam"/>
</dbReference>
<feature type="transmembrane region" description="Helical" evidence="7">
    <location>
        <begin position="190"/>
        <end position="213"/>
    </location>
</feature>
<gene>
    <name evidence="8" type="ORF">AB840_03140</name>
</gene>
<reference evidence="8 9" key="1">
    <citation type="submission" date="2015-06" db="EMBL/GenBank/DDBJ databases">
        <title>Draft genome sequence of beer spoilage bacterium Megasphaera cerevisiae type strain 20462.</title>
        <authorList>
            <person name="Kutumbaka K."/>
            <person name="Pasmowitz J."/>
            <person name="Mategko J."/>
            <person name="Reyes D."/>
            <person name="Friedrich A."/>
            <person name="Han S."/>
            <person name="Martens-Habbena W."/>
            <person name="Neal-McKinney J."/>
            <person name="Janagama H.K."/>
            <person name="Nadala C."/>
            <person name="Samadpour M."/>
        </authorList>
    </citation>
    <scope>NUCLEOTIDE SEQUENCE [LARGE SCALE GENOMIC DNA]</scope>
    <source>
        <strain evidence="8 9">DSM 20462</strain>
    </source>
</reference>
<dbReference type="Pfam" id="PF01554">
    <property type="entry name" value="MatE"/>
    <property type="match status" value="2"/>
</dbReference>
<organism evidence="8 9">
    <name type="scientific">Megasphaera cerevisiae DSM 20462</name>
    <dbReference type="NCBI Taxonomy" id="1122219"/>
    <lineage>
        <taxon>Bacteria</taxon>
        <taxon>Bacillati</taxon>
        <taxon>Bacillota</taxon>
        <taxon>Negativicutes</taxon>
        <taxon>Veillonellales</taxon>
        <taxon>Veillonellaceae</taxon>
        <taxon>Megasphaera</taxon>
    </lineage>
</organism>
<keyword evidence="5 7" id="KW-1133">Transmembrane helix</keyword>
<accession>A0A0J6WV20</accession>
<dbReference type="STRING" id="39029.BSR42_00400"/>
<dbReference type="InterPro" id="IPR052031">
    <property type="entry name" value="Membrane_Transporter-Flippase"/>
</dbReference>
<keyword evidence="2" id="KW-0813">Transport</keyword>
<evidence type="ECO:0000313" key="8">
    <source>
        <dbReference type="EMBL" id="KMO87395.1"/>
    </source>
</evidence>
<sequence length="445" mass="48733">MVRNMTEGNPIRLIVTFMIPLLIGNIFQQFYNIADIIIVGRTIGVHALASVGASAPLFMALLGLTIGLASGFSVVTGQRFGAGDEAGVRRSAAMAAMLSVIITIILTILSSLCLPFLLAIMNISDELYNDSYHYISIIAYGIIAMMMYNLLSCICRALGDSRTPLYFLILSSILNVFLALLFITQFGWGVAGSAIALVIAQGVSAVLCFAYMAKRFPMLHFKRSDWHFDASFAWQHLRLGLPMAAQFTIISLGILAIQSVCNTFGPETIAGFVSATRIEQLALQPMISFGIAMAVYAAQNYGAGKYDRIRKGVRQCSLVSFVFCAFAVAGMFFYSHELISVFTTDYDELLMEQATLYLSLSVPFYFFLGQIFVYRNALQGMGISSVPLISSILELVLRAVSAFILAGMWGFLGICYASPICWIAACLFTSGCYFYVQHTMKKAGR</sequence>
<proteinExistence type="predicted"/>
<feature type="transmembrane region" description="Helical" evidence="7">
    <location>
        <begin position="96"/>
        <end position="120"/>
    </location>
</feature>
<comment type="caution">
    <text evidence="8">The sequence shown here is derived from an EMBL/GenBank/DDBJ whole genome shotgun (WGS) entry which is preliminary data.</text>
</comment>
<dbReference type="InParanoid" id="A0A0J6WV20"/>
<feature type="transmembrane region" description="Helical" evidence="7">
    <location>
        <begin position="244"/>
        <end position="265"/>
    </location>
</feature>
<feature type="transmembrane region" description="Helical" evidence="7">
    <location>
        <begin position="416"/>
        <end position="436"/>
    </location>
</feature>
<keyword evidence="9" id="KW-1185">Reference proteome</keyword>
<dbReference type="OrthoDB" id="9776324at2"/>
<dbReference type="InterPro" id="IPR048279">
    <property type="entry name" value="MdtK-like"/>
</dbReference>
<evidence type="ECO:0000256" key="7">
    <source>
        <dbReference type="SAM" id="Phobius"/>
    </source>
</evidence>
<dbReference type="PATRIC" id="fig|1122219.3.peg.2507"/>
<feature type="transmembrane region" description="Helical" evidence="7">
    <location>
        <begin position="163"/>
        <end position="184"/>
    </location>
</feature>
<dbReference type="GO" id="GO:0005886">
    <property type="term" value="C:plasma membrane"/>
    <property type="evidence" value="ECO:0007669"/>
    <property type="project" value="UniProtKB-SubCell"/>
</dbReference>
<comment type="subcellular location">
    <subcellularLocation>
        <location evidence="1">Cell membrane</location>
        <topology evidence="1">Multi-pass membrane protein</topology>
    </subcellularLocation>
</comment>
<dbReference type="Proteomes" id="UP000036503">
    <property type="component" value="Unassembled WGS sequence"/>
</dbReference>
<feature type="transmembrane region" description="Helical" evidence="7">
    <location>
        <begin position="132"/>
        <end position="151"/>
    </location>
</feature>
<feature type="transmembrane region" description="Helical" evidence="7">
    <location>
        <begin position="51"/>
        <end position="75"/>
    </location>
</feature>
<dbReference type="CDD" id="cd13138">
    <property type="entry name" value="MATE_yoeA_like"/>
    <property type="match status" value="1"/>
</dbReference>
<evidence type="ECO:0000256" key="6">
    <source>
        <dbReference type="ARBA" id="ARBA00023136"/>
    </source>
</evidence>
<name>A0A0J6WV20_9FIRM</name>
<feature type="transmembrane region" description="Helical" evidence="7">
    <location>
        <begin position="316"/>
        <end position="334"/>
    </location>
</feature>
<dbReference type="PANTHER" id="PTHR43549:SF3">
    <property type="entry name" value="MULTIDRUG RESISTANCE PROTEIN YPNP-RELATED"/>
    <property type="match status" value="1"/>
</dbReference>
<dbReference type="PIRSF" id="PIRSF006603">
    <property type="entry name" value="DinF"/>
    <property type="match status" value="1"/>
</dbReference>
<feature type="transmembrane region" description="Helical" evidence="7">
    <location>
        <begin position="12"/>
        <end position="31"/>
    </location>
</feature>
<keyword evidence="4 7" id="KW-0812">Transmembrane</keyword>
<evidence type="ECO:0000256" key="2">
    <source>
        <dbReference type="ARBA" id="ARBA00022448"/>
    </source>
</evidence>
<dbReference type="PANTHER" id="PTHR43549">
    <property type="entry name" value="MULTIDRUG RESISTANCE PROTEIN YPNP-RELATED"/>
    <property type="match status" value="1"/>
</dbReference>
<dbReference type="GO" id="GO:0015297">
    <property type="term" value="F:antiporter activity"/>
    <property type="evidence" value="ECO:0007669"/>
    <property type="project" value="InterPro"/>
</dbReference>
<evidence type="ECO:0000256" key="4">
    <source>
        <dbReference type="ARBA" id="ARBA00022692"/>
    </source>
</evidence>
<evidence type="ECO:0000313" key="9">
    <source>
        <dbReference type="Proteomes" id="UP000036503"/>
    </source>
</evidence>
<keyword evidence="3" id="KW-1003">Cell membrane</keyword>
<dbReference type="FunCoup" id="A0A0J6WV20">
    <property type="interactions" value="82"/>
</dbReference>
<feature type="transmembrane region" description="Helical" evidence="7">
    <location>
        <begin position="354"/>
        <end position="374"/>
    </location>
</feature>
<dbReference type="GO" id="GO:0042910">
    <property type="term" value="F:xenobiotic transmembrane transporter activity"/>
    <property type="evidence" value="ECO:0007669"/>
    <property type="project" value="InterPro"/>
</dbReference>
<feature type="transmembrane region" description="Helical" evidence="7">
    <location>
        <begin position="386"/>
        <end position="410"/>
    </location>
</feature>